<organism evidence="3 4">
    <name type="scientific">Callorhinchus milii</name>
    <name type="common">Ghost shark</name>
    <dbReference type="NCBI Taxonomy" id="7868"/>
    <lineage>
        <taxon>Eukaryota</taxon>
        <taxon>Metazoa</taxon>
        <taxon>Chordata</taxon>
        <taxon>Craniata</taxon>
        <taxon>Vertebrata</taxon>
        <taxon>Chondrichthyes</taxon>
        <taxon>Holocephali</taxon>
        <taxon>Chimaeriformes</taxon>
        <taxon>Callorhinchidae</taxon>
        <taxon>Callorhinchus</taxon>
    </lineage>
</organism>
<reference evidence="3" key="4">
    <citation type="submission" date="2025-08" db="UniProtKB">
        <authorList>
            <consortium name="Ensembl"/>
        </authorList>
    </citation>
    <scope>IDENTIFICATION</scope>
</reference>
<feature type="region of interest" description="Disordered" evidence="1">
    <location>
        <begin position="273"/>
        <end position="299"/>
    </location>
</feature>
<dbReference type="STRING" id="7868.ENSCMIP00000001749"/>
<feature type="region of interest" description="Disordered" evidence="1">
    <location>
        <begin position="616"/>
        <end position="636"/>
    </location>
</feature>
<feature type="region of interest" description="Disordered" evidence="1">
    <location>
        <begin position="943"/>
        <end position="970"/>
    </location>
</feature>
<feature type="compositionally biased region" description="Acidic residues" evidence="1">
    <location>
        <begin position="1286"/>
        <end position="1297"/>
    </location>
</feature>
<feature type="domain" description="Protein phosphatase 1 regulatory subunit 26 N-terminal" evidence="2">
    <location>
        <begin position="609"/>
        <end position="809"/>
    </location>
</feature>
<dbReference type="Ensembl" id="ENSCMIT00000001820.1">
    <property type="protein sequence ID" value="ENSCMIP00000001749.1"/>
    <property type="gene ID" value="ENSCMIG00000001094.1"/>
</dbReference>
<feature type="region of interest" description="Disordered" evidence="1">
    <location>
        <begin position="1264"/>
        <end position="1314"/>
    </location>
</feature>
<protein>
    <recommendedName>
        <fullName evidence="2">Protein phosphatase 1 regulatory subunit 26 N-terminal domain-containing protein</fullName>
    </recommendedName>
</protein>
<evidence type="ECO:0000256" key="1">
    <source>
        <dbReference type="SAM" id="MobiDB-lite"/>
    </source>
</evidence>
<dbReference type="OMA" id="WANSAKM"/>
<feature type="region of interest" description="Disordered" evidence="1">
    <location>
        <begin position="157"/>
        <end position="201"/>
    </location>
</feature>
<dbReference type="GO" id="GO:0004864">
    <property type="term" value="F:protein phosphatase inhibitor activity"/>
    <property type="evidence" value="ECO:0007669"/>
    <property type="project" value="InterPro"/>
</dbReference>
<feature type="region of interest" description="Disordered" evidence="1">
    <location>
        <begin position="814"/>
        <end position="838"/>
    </location>
</feature>
<feature type="domain" description="Protein phosphatase 1 regulatory subunit 26 N-terminal" evidence="2">
    <location>
        <begin position="280"/>
        <end position="596"/>
    </location>
</feature>
<proteinExistence type="predicted"/>
<sequence>LFPPHSPELQKDWQPFGPPRSFSFPVSFSESEEEFSSISSAVNVNVQMIIENLKPDDSPRAMNHERSDGVQTNAAGKRRSEGTLDDVAIKVLKGTAVEDVKSGFPSYALGAEGSSLGHYILDSDSDESIDRDIEEAIQEYLKKKTEDNHLISKAANETKTALGTHPDNKDSIPHSGDGITPTEEVSSVKLEHSFGNTESHEVDLDAAVSSRCSSPSSSVSSNDSFELSIQAEIERFLQDKREKETIKVDDNKLTHSLEADTISWQKKVGEGNQGSVNNLKKPIGAHSCKNSNESSCDDKQTIKSEYSDLKPKPIIAVAELSDSSSDDGIEEAIQLYQLEQKKGKAEDVLGLLSPKTPNAQKSADPVSPCRMKSPEKEKLQMPIKKKEKLYTSKSGEFKMSYSSNLSDSDSTDQSSDEVATQIEITNMDSELRQKKIIQTESQFSSPRERTLISQAHSATSMHFANNPLSLKKEHHKSSSKAFIQCFGANMFSSSESSVDSSDSVEKEIQSYLAFKANLTSQKTNAFSPMDEQHCSLSPALKKEDSLNGSSSLSSASVSELSQFSLLHKRTLKYSIVTVNKRSEEELNKSQVKESSKTPDVLVDKMAITYKVTNYDGESKQSDSWQTDEKSSSIDSDEDLDTATMDLLKTRKKLGKRLKDTKSRCKKKVRFTGAEVRTYSQQSTSTIDGMFKTSGQLHQGEGLISSHGPLKSCLSKSSKSAPKSYLEMKNKGTKKAAVHLRSENNRKVSTPLGKERIGKSNVGSSYALQKVVTEKPTGGGVVVDDSSSVDSDDGIEQEILRFLAEKAKVSTQEMEERRKDELKTNSLQSSQVQGENSKWSVKEEVLPKLPMQDIEKTCTSHQIEGFHSGQYNVGPYNVERTVSGNWSQGTQGFVDSKEDDIADIGQVSFGSKSTPHQTKHTKDIKESPAVSRIEIKTEIVKKHLQITGTNSQERDPRSSCSGQDNNPAGYRWASNPPEGCRIQKFQINHSVLHLETMSDRFSTLEQRDLSLENKREQQQNTIKVVSSEETASKFKLPTTFKTKPHEETVEVDCGLAEYSGSIIKSEPDQSPSSSPHTEFSAVWDADGSTKCEANGVSDKDASGISQPIGNLILRSPHADCITAKGSSWFERQEQSDHNYQGEEKYTIRLKESNMEQHVSEGHSDSLMQGLQQTLDSANLRPLSHTSVTNQTELPVHKECDGIEKGVHSVGPEEGSLCAQPCLETKRISEGAYQGKVTSQYMNKQNYTALSVLQICAVSLASSGNSTQEEKIGADRTQEKGEAKSQEDFFDETNIESGEDTGGFGRSVVERAGSEV</sequence>
<dbReference type="InterPro" id="IPR031474">
    <property type="entry name" value="PPP1R26_N"/>
</dbReference>
<evidence type="ECO:0000313" key="4">
    <source>
        <dbReference type="Proteomes" id="UP000314986"/>
    </source>
</evidence>
<dbReference type="GeneTree" id="ENSGT00390000014118"/>
<dbReference type="InParanoid" id="A0A4W3GUV8"/>
<feature type="compositionally biased region" description="Basic and acidic residues" evidence="1">
    <location>
        <begin position="1266"/>
        <end position="1285"/>
    </location>
</feature>
<reference evidence="3" key="5">
    <citation type="submission" date="2025-09" db="UniProtKB">
        <authorList>
            <consortium name="Ensembl"/>
        </authorList>
    </citation>
    <scope>IDENTIFICATION</scope>
</reference>
<evidence type="ECO:0000313" key="3">
    <source>
        <dbReference type="Ensembl" id="ENSCMIP00000001749.1"/>
    </source>
</evidence>
<feature type="compositionally biased region" description="Basic and acidic residues" evidence="1">
    <location>
        <begin position="55"/>
        <end position="68"/>
    </location>
</feature>
<feature type="domain" description="Protein phosphatase 1 regulatory subunit 26 N-terminal" evidence="2">
    <location>
        <begin position="9"/>
        <end position="249"/>
    </location>
</feature>
<accession>A0A4W3GUV8</accession>
<reference evidence="4" key="3">
    <citation type="journal article" date="2014" name="Nature">
        <title>Elephant shark genome provides unique insights into gnathostome evolution.</title>
        <authorList>
            <consortium name="International Elephant Shark Genome Sequencing Consortium"/>
            <person name="Venkatesh B."/>
            <person name="Lee A.P."/>
            <person name="Ravi V."/>
            <person name="Maurya A.K."/>
            <person name="Lian M.M."/>
            <person name="Swann J.B."/>
            <person name="Ohta Y."/>
            <person name="Flajnik M.F."/>
            <person name="Sutoh Y."/>
            <person name="Kasahara M."/>
            <person name="Hoon S."/>
            <person name="Gangu V."/>
            <person name="Roy S.W."/>
            <person name="Irimia M."/>
            <person name="Korzh V."/>
            <person name="Kondrychyn I."/>
            <person name="Lim Z.W."/>
            <person name="Tay B.H."/>
            <person name="Tohari S."/>
            <person name="Kong K.W."/>
            <person name="Ho S."/>
            <person name="Lorente-Galdos B."/>
            <person name="Quilez J."/>
            <person name="Marques-Bonet T."/>
            <person name="Raney B.J."/>
            <person name="Ingham P.W."/>
            <person name="Tay A."/>
            <person name="Hillier L.W."/>
            <person name="Minx P."/>
            <person name="Boehm T."/>
            <person name="Wilson R.K."/>
            <person name="Brenner S."/>
            <person name="Warren W.C."/>
        </authorList>
    </citation>
    <scope>NUCLEOTIDE SEQUENCE [LARGE SCALE GENOMIC DNA]</scope>
</reference>
<reference evidence="4" key="2">
    <citation type="journal article" date="2007" name="PLoS Biol.">
        <title>Survey sequencing and comparative analysis of the elephant shark (Callorhinchus milii) genome.</title>
        <authorList>
            <person name="Venkatesh B."/>
            <person name="Kirkness E.F."/>
            <person name="Loh Y.H."/>
            <person name="Halpern A.L."/>
            <person name="Lee A.P."/>
            <person name="Johnson J."/>
            <person name="Dandona N."/>
            <person name="Viswanathan L.D."/>
            <person name="Tay A."/>
            <person name="Venter J.C."/>
            <person name="Strausberg R.L."/>
            <person name="Brenner S."/>
        </authorList>
    </citation>
    <scope>NUCLEOTIDE SEQUENCE [LARGE SCALE GENOMIC DNA]</scope>
</reference>
<dbReference type="PANTHER" id="PTHR15724:SF0">
    <property type="entry name" value="PROTEIN PHOSPHATASE 1 REGULATORY SUBUNIT 26"/>
    <property type="match status" value="1"/>
</dbReference>
<keyword evidence="4" id="KW-1185">Reference proteome</keyword>
<evidence type="ECO:0000259" key="2">
    <source>
        <dbReference type="Pfam" id="PF15740"/>
    </source>
</evidence>
<feature type="compositionally biased region" description="Polar residues" evidence="1">
    <location>
        <begin position="823"/>
        <end position="838"/>
    </location>
</feature>
<dbReference type="PANTHER" id="PTHR15724">
    <property type="entry name" value="PROTEIN PHOSPHATASE 1 REGULATORY SUBUNIT 26"/>
    <property type="match status" value="1"/>
</dbReference>
<feature type="region of interest" description="Disordered" evidence="1">
    <location>
        <begin position="55"/>
        <end position="81"/>
    </location>
</feature>
<dbReference type="Proteomes" id="UP000314986">
    <property type="component" value="Unassembled WGS sequence"/>
</dbReference>
<name>A0A4W3GUV8_CALMI</name>
<dbReference type="InterPro" id="IPR026130">
    <property type="entry name" value="PPP1R26"/>
</dbReference>
<dbReference type="Pfam" id="PF15740">
    <property type="entry name" value="PPP1R26_N"/>
    <property type="match status" value="3"/>
</dbReference>
<feature type="region of interest" description="Disordered" evidence="1">
    <location>
        <begin position="352"/>
        <end position="381"/>
    </location>
</feature>
<feature type="compositionally biased region" description="Basic and acidic residues" evidence="1">
    <location>
        <begin position="616"/>
        <end position="631"/>
    </location>
</feature>
<reference evidence="4" key="1">
    <citation type="journal article" date="2006" name="Science">
        <title>Ancient noncoding elements conserved in the human genome.</title>
        <authorList>
            <person name="Venkatesh B."/>
            <person name="Kirkness E.F."/>
            <person name="Loh Y.H."/>
            <person name="Halpern A.L."/>
            <person name="Lee A.P."/>
            <person name="Johnson J."/>
            <person name="Dandona N."/>
            <person name="Viswanathan L.D."/>
            <person name="Tay A."/>
            <person name="Venter J.C."/>
            <person name="Strausberg R.L."/>
            <person name="Brenner S."/>
        </authorList>
    </citation>
    <scope>NUCLEOTIDE SEQUENCE [LARGE SCALE GENOMIC DNA]</scope>
</reference>